<sequence length="74" mass="8475">MTVLNISSLPMFHFYQNGEKVEELAGDFIRRFKTVLETLYNPQKVGTKAQENVMREGIVGGRNKEEQMIGLVDQ</sequence>
<evidence type="ECO:0000313" key="1">
    <source>
        <dbReference type="EMBL" id="PRQ45570.1"/>
    </source>
</evidence>
<dbReference type="Proteomes" id="UP000238479">
    <property type="component" value="Chromosome 3"/>
</dbReference>
<name>A0A2P6RGL1_ROSCH</name>
<proteinExistence type="predicted"/>
<organism evidence="1 2">
    <name type="scientific">Rosa chinensis</name>
    <name type="common">China rose</name>
    <dbReference type="NCBI Taxonomy" id="74649"/>
    <lineage>
        <taxon>Eukaryota</taxon>
        <taxon>Viridiplantae</taxon>
        <taxon>Streptophyta</taxon>
        <taxon>Embryophyta</taxon>
        <taxon>Tracheophyta</taxon>
        <taxon>Spermatophyta</taxon>
        <taxon>Magnoliopsida</taxon>
        <taxon>eudicotyledons</taxon>
        <taxon>Gunneridae</taxon>
        <taxon>Pentapetalae</taxon>
        <taxon>rosids</taxon>
        <taxon>fabids</taxon>
        <taxon>Rosales</taxon>
        <taxon>Rosaceae</taxon>
        <taxon>Rosoideae</taxon>
        <taxon>Rosoideae incertae sedis</taxon>
        <taxon>Rosa</taxon>
    </lineage>
</organism>
<accession>A0A2P6RGL1</accession>
<comment type="caution">
    <text evidence="1">The sequence shown here is derived from an EMBL/GenBank/DDBJ whole genome shotgun (WGS) entry which is preliminary data.</text>
</comment>
<protein>
    <submittedName>
        <fullName evidence="1">Uncharacterized protein</fullName>
    </submittedName>
</protein>
<dbReference type="Gramene" id="PRQ45570">
    <property type="protein sequence ID" value="PRQ45570"/>
    <property type="gene ID" value="RchiOBHm_Chr3g0492821"/>
</dbReference>
<evidence type="ECO:0000313" key="2">
    <source>
        <dbReference type="Proteomes" id="UP000238479"/>
    </source>
</evidence>
<gene>
    <name evidence="1" type="ORF">RchiOBHm_Chr3g0492821</name>
</gene>
<dbReference type="AlphaFoldDB" id="A0A2P6RGL1"/>
<dbReference type="EMBL" id="PDCK01000041">
    <property type="protein sequence ID" value="PRQ45570.1"/>
    <property type="molecule type" value="Genomic_DNA"/>
</dbReference>
<keyword evidence="2" id="KW-1185">Reference proteome</keyword>
<reference evidence="1 2" key="1">
    <citation type="journal article" date="2018" name="Nat. Genet.">
        <title>The Rosa genome provides new insights in the design of modern roses.</title>
        <authorList>
            <person name="Bendahmane M."/>
        </authorList>
    </citation>
    <scope>NUCLEOTIDE SEQUENCE [LARGE SCALE GENOMIC DNA]</scope>
    <source>
        <strain evidence="2">cv. Old Blush</strain>
    </source>
</reference>